<protein>
    <recommendedName>
        <fullName evidence="3">P2 phage tail completion protein R (GpR)</fullName>
    </recommendedName>
</protein>
<reference evidence="2" key="1">
    <citation type="journal article" date="2020" name="MBio">
        <title>Horizontal gene transfer to a defensive symbiont with a reduced genome amongst a multipartite beetle microbiome.</title>
        <authorList>
            <person name="Waterworth S.C."/>
            <person name="Florez L.V."/>
            <person name="Rees E.R."/>
            <person name="Hertweck C."/>
            <person name="Kaltenpoth M."/>
            <person name="Kwan J.C."/>
        </authorList>
    </citation>
    <scope>NUCLEOTIDE SEQUENCE [LARGE SCALE GENOMIC DNA]</scope>
</reference>
<dbReference type="Proteomes" id="UP000461670">
    <property type="component" value="Unassembled WGS sequence"/>
</dbReference>
<name>A0A7V8JR00_9BURK</name>
<organism evidence="1 2">
    <name type="scientific">Paracidovorax wautersii</name>
    <dbReference type="NCBI Taxonomy" id="1177982"/>
    <lineage>
        <taxon>Bacteria</taxon>
        <taxon>Pseudomonadati</taxon>
        <taxon>Pseudomonadota</taxon>
        <taxon>Betaproteobacteria</taxon>
        <taxon>Burkholderiales</taxon>
        <taxon>Comamonadaceae</taxon>
        <taxon>Paracidovorax</taxon>
    </lineage>
</organism>
<dbReference type="AlphaFoldDB" id="A0A7V8JR00"/>
<evidence type="ECO:0000313" key="1">
    <source>
        <dbReference type="EMBL" id="KAF1021894.1"/>
    </source>
</evidence>
<dbReference type="Pfam" id="PF06891">
    <property type="entry name" value="P2_Phage_GpR"/>
    <property type="match status" value="1"/>
</dbReference>
<accession>A0A7V8JR00</accession>
<evidence type="ECO:0008006" key="3">
    <source>
        <dbReference type="Google" id="ProtNLM"/>
    </source>
</evidence>
<comment type="caution">
    <text evidence="1">The sequence shown here is derived from an EMBL/GenBank/DDBJ whole genome shotgun (WGS) entry which is preliminary data.</text>
</comment>
<dbReference type="InterPro" id="IPR009678">
    <property type="entry name" value="Phage_tail_completion_R"/>
</dbReference>
<gene>
    <name evidence="1" type="ORF">GAK30_01583</name>
</gene>
<dbReference type="EMBL" id="WNDQ01000017">
    <property type="protein sequence ID" value="KAF1021894.1"/>
    <property type="molecule type" value="Genomic_DNA"/>
</dbReference>
<sequence length="163" mass="17967">MKKPALIRELLEKAIPNLATNPERLSIFVEHGGITSTGTPSLSFEYRYTVIIGLVDFNDSPDVAIVPLVAWIKTNQPDLFTNPATADKAFRFEAEILNHQTANIEIQIDLSESIRVTGQTIDGVNRLQTYHVGEPTLALPGHVAEMVDLDAEWHVTPISEPPA</sequence>
<evidence type="ECO:0000313" key="2">
    <source>
        <dbReference type="Proteomes" id="UP000461670"/>
    </source>
</evidence>
<proteinExistence type="predicted"/>